<keyword evidence="3" id="KW-0963">Cytoplasm</keyword>
<evidence type="ECO:0000256" key="3">
    <source>
        <dbReference type="ARBA" id="ARBA00022490"/>
    </source>
</evidence>
<dbReference type="InterPro" id="IPR002109">
    <property type="entry name" value="Glutaredoxin"/>
</dbReference>
<keyword evidence="4" id="KW-0676">Redox-active center</keyword>
<dbReference type="Proteomes" id="UP001497516">
    <property type="component" value="Chromosome 7"/>
</dbReference>
<dbReference type="InterPro" id="IPR036249">
    <property type="entry name" value="Thioredoxin-like_sf"/>
</dbReference>
<proteinExistence type="inferred from homology"/>
<comment type="similarity">
    <text evidence="2">Belongs to the glutaredoxin family. CC-type subfamily.</text>
</comment>
<feature type="domain" description="Glutaredoxin" evidence="5">
    <location>
        <begin position="63"/>
        <end position="140"/>
    </location>
</feature>
<evidence type="ECO:0000313" key="6">
    <source>
        <dbReference type="EMBL" id="CAL1403079.1"/>
    </source>
</evidence>
<organism evidence="6 7">
    <name type="scientific">Linum trigynum</name>
    <dbReference type="NCBI Taxonomy" id="586398"/>
    <lineage>
        <taxon>Eukaryota</taxon>
        <taxon>Viridiplantae</taxon>
        <taxon>Streptophyta</taxon>
        <taxon>Embryophyta</taxon>
        <taxon>Tracheophyta</taxon>
        <taxon>Spermatophyta</taxon>
        <taxon>Magnoliopsida</taxon>
        <taxon>eudicotyledons</taxon>
        <taxon>Gunneridae</taxon>
        <taxon>Pentapetalae</taxon>
        <taxon>rosids</taxon>
        <taxon>fabids</taxon>
        <taxon>Malpighiales</taxon>
        <taxon>Linaceae</taxon>
        <taxon>Linum</taxon>
    </lineage>
</organism>
<keyword evidence="7" id="KW-1185">Reference proteome</keyword>
<evidence type="ECO:0000313" key="7">
    <source>
        <dbReference type="Proteomes" id="UP001497516"/>
    </source>
</evidence>
<name>A0AAV2FXE6_9ROSI</name>
<comment type="subcellular location">
    <subcellularLocation>
        <location evidence="1">Cytoplasm</location>
    </subcellularLocation>
</comment>
<gene>
    <name evidence="6" type="ORF">LTRI10_LOCUS43040</name>
</gene>
<dbReference type="SUPFAM" id="SSF52833">
    <property type="entry name" value="Thioredoxin-like"/>
    <property type="match status" value="1"/>
</dbReference>
<reference evidence="6 7" key="1">
    <citation type="submission" date="2024-04" db="EMBL/GenBank/DDBJ databases">
        <authorList>
            <person name="Fracassetti M."/>
        </authorList>
    </citation>
    <scope>NUCLEOTIDE SEQUENCE [LARGE SCALE GENOMIC DNA]</scope>
</reference>
<dbReference type="GO" id="GO:0005737">
    <property type="term" value="C:cytoplasm"/>
    <property type="evidence" value="ECO:0007669"/>
    <property type="project" value="UniProtKB-SubCell"/>
</dbReference>
<protein>
    <recommendedName>
        <fullName evidence="5">Glutaredoxin domain-containing protein</fullName>
    </recommendedName>
</protein>
<accession>A0AAV2FXE6</accession>
<dbReference type="PANTHER" id="PTHR10168">
    <property type="entry name" value="GLUTAREDOXIN"/>
    <property type="match status" value="1"/>
</dbReference>
<dbReference type="Gene3D" id="3.40.30.10">
    <property type="entry name" value="Glutaredoxin"/>
    <property type="match status" value="1"/>
</dbReference>
<dbReference type="InterPro" id="IPR011905">
    <property type="entry name" value="GlrX-like_pln_2"/>
</dbReference>
<dbReference type="CDD" id="cd03419">
    <property type="entry name" value="GRX_GRXh_1_2_like"/>
    <property type="match status" value="1"/>
</dbReference>
<dbReference type="PROSITE" id="PS51354">
    <property type="entry name" value="GLUTAREDOXIN_2"/>
    <property type="match status" value="1"/>
</dbReference>
<dbReference type="NCBIfam" id="TIGR02189">
    <property type="entry name" value="GlrX-like_plant"/>
    <property type="match status" value="1"/>
</dbReference>
<dbReference type="AlphaFoldDB" id="A0AAV2FXE6"/>
<sequence>MQVVAKKLPAVTVAMGSSSSSVVAGAMEVPEITTASPITTADRHQKSTSPYEVVREVAGSNAVVVFSMSGCCMCTVVKRLLFGLGVGPTIVELDHLASGAPDIQAVLFHLLQESSSSSSEGGGVAVGRQPVPAVFVGGKYLGGIETLMACHINGSLVPLLKDAGALWL</sequence>
<dbReference type="EMBL" id="OZ034820">
    <property type="protein sequence ID" value="CAL1403079.1"/>
    <property type="molecule type" value="Genomic_DNA"/>
</dbReference>
<evidence type="ECO:0000259" key="5">
    <source>
        <dbReference type="Pfam" id="PF00462"/>
    </source>
</evidence>
<evidence type="ECO:0000256" key="4">
    <source>
        <dbReference type="ARBA" id="ARBA00023284"/>
    </source>
</evidence>
<evidence type="ECO:0000256" key="1">
    <source>
        <dbReference type="ARBA" id="ARBA00004496"/>
    </source>
</evidence>
<evidence type="ECO:0000256" key="2">
    <source>
        <dbReference type="ARBA" id="ARBA00007568"/>
    </source>
</evidence>
<dbReference type="Pfam" id="PF00462">
    <property type="entry name" value="Glutaredoxin"/>
    <property type="match status" value="1"/>
</dbReference>